<organism evidence="2 3">
    <name type="scientific">Jeotgalibacillus soli</name>
    <dbReference type="NCBI Taxonomy" id="889306"/>
    <lineage>
        <taxon>Bacteria</taxon>
        <taxon>Bacillati</taxon>
        <taxon>Bacillota</taxon>
        <taxon>Bacilli</taxon>
        <taxon>Bacillales</taxon>
        <taxon>Caryophanaceae</taxon>
        <taxon>Jeotgalibacillus</taxon>
    </lineage>
</organism>
<dbReference type="Gene3D" id="3.40.630.30">
    <property type="match status" value="1"/>
</dbReference>
<comment type="caution">
    <text evidence="2">The sequence shown here is derived from an EMBL/GenBank/DDBJ whole genome shotgun (WGS) entry which is preliminary data.</text>
</comment>
<dbReference type="AlphaFoldDB" id="A0A0C2VSZ7"/>
<dbReference type="Proteomes" id="UP000031938">
    <property type="component" value="Unassembled WGS sequence"/>
</dbReference>
<dbReference type="Pfam" id="PF13302">
    <property type="entry name" value="Acetyltransf_3"/>
    <property type="match status" value="1"/>
</dbReference>
<dbReference type="PATRIC" id="fig|889306.3.peg.404"/>
<evidence type="ECO:0000313" key="3">
    <source>
        <dbReference type="Proteomes" id="UP000031938"/>
    </source>
</evidence>
<dbReference type="EMBL" id="JXRP01000006">
    <property type="protein sequence ID" value="KIL52032.1"/>
    <property type="molecule type" value="Genomic_DNA"/>
</dbReference>
<keyword evidence="3" id="KW-1185">Reference proteome</keyword>
<evidence type="ECO:0000259" key="1">
    <source>
        <dbReference type="Pfam" id="PF13302"/>
    </source>
</evidence>
<dbReference type="InterPro" id="IPR000182">
    <property type="entry name" value="GNAT_dom"/>
</dbReference>
<feature type="domain" description="N-acetyltransferase" evidence="1">
    <location>
        <begin position="5"/>
        <end position="57"/>
    </location>
</feature>
<dbReference type="GO" id="GO:0016747">
    <property type="term" value="F:acyltransferase activity, transferring groups other than amino-acyl groups"/>
    <property type="evidence" value="ECO:0007669"/>
    <property type="project" value="InterPro"/>
</dbReference>
<dbReference type="InterPro" id="IPR016181">
    <property type="entry name" value="Acyl_CoA_acyltransferase"/>
</dbReference>
<keyword evidence="2" id="KW-0808">Transferase</keyword>
<gene>
    <name evidence="2" type="ORF">KP78_04020</name>
</gene>
<dbReference type="STRING" id="889306.KP78_04020"/>
<proteinExistence type="predicted"/>
<sequence>MRFGIYEPAYWNGGYGTEALRLWIQRLFTEKILVRVGYTTRSGNERMIKVEEKLGMKMEAKLRK</sequence>
<name>A0A0C2VSZ7_9BACL</name>
<protein>
    <submittedName>
        <fullName evidence="2">GCN5 family acetyltransferase</fullName>
    </submittedName>
</protein>
<evidence type="ECO:0000313" key="2">
    <source>
        <dbReference type="EMBL" id="KIL52032.1"/>
    </source>
</evidence>
<accession>A0A0C2VSZ7</accession>
<dbReference type="SUPFAM" id="SSF55729">
    <property type="entry name" value="Acyl-CoA N-acyltransferases (Nat)"/>
    <property type="match status" value="1"/>
</dbReference>
<reference evidence="2 3" key="1">
    <citation type="submission" date="2015-01" db="EMBL/GenBank/DDBJ databases">
        <title>Genome sequencing of Jeotgalibacillus soli.</title>
        <authorList>
            <person name="Goh K.M."/>
            <person name="Chan K.-G."/>
            <person name="Yaakop A.S."/>
            <person name="Ee R."/>
            <person name="Gan H.M."/>
            <person name="Chan C.S."/>
        </authorList>
    </citation>
    <scope>NUCLEOTIDE SEQUENCE [LARGE SCALE GENOMIC DNA]</scope>
    <source>
        <strain evidence="2 3">P9</strain>
    </source>
</reference>